<gene>
    <name evidence="4" type="ORF">CHIRRI_LOCUS11500</name>
</gene>
<organism evidence="4 5">
    <name type="scientific">Chironomus riparius</name>
    <dbReference type="NCBI Taxonomy" id="315576"/>
    <lineage>
        <taxon>Eukaryota</taxon>
        <taxon>Metazoa</taxon>
        <taxon>Ecdysozoa</taxon>
        <taxon>Arthropoda</taxon>
        <taxon>Hexapoda</taxon>
        <taxon>Insecta</taxon>
        <taxon>Pterygota</taxon>
        <taxon>Neoptera</taxon>
        <taxon>Endopterygota</taxon>
        <taxon>Diptera</taxon>
        <taxon>Nematocera</taxon>
        <taxon>Chironomoidea</taxon>
        <taxon>Chironomidae</taxon>
        <taxon>Chironominae</taxon>
        <taxon>Chironomus</taxon>
    </lineage>
</organism>
<evidence type="ECO:0000256" key="1">
    <source>
        <dbReference type="ARBA" id="ARBA00022741"/>
    </source>
</evidence>
<dbReference type="FunFam" id="1.10.510.10:FF:000571">
    <property type="entry name" value="Maternal embryonic leucine zipper kinase"/>
    <property type="match status" value="1"/>
</dbReference>
<dbReference type="SUPFAM" id="SSF56112">
    <property type="entry name" value="Protein kinase-like (PK-like)"/>
    <property type="match status" value="1"/>
</dbReference>
<dbReference type="Pfam" id="PF00069">
    <property type="entry name" value="Pkinase"/>
    <property type="match status" value="1"/>
</dbReference>
<dbReference type="Gene3D" id="1.10.510.10">
    <property type="entry name" value="Transferase(Phosphotransferase) domain 1"/>
    <property type="match status" value="1"/>
</dbReference>
<dbReference type="InterPro" id="IPR008271">
    <property type="entry name" value="Ser/Thr_kinase_AS"/>
</dbReference>
<accession>A0A9N9S2M9</accession>
<proteinExistence type="predicted"/>
<dbReference type="EMBL" id="OU895879">
    <property type="protein sequence ID" value="CAG9808663.1"/>
    <property type="molecule type" value="Genomic_DNA"/>
</dbReference>
<evidence type="ECO:0000313" key="4">
    <source>
        <dbReference type="EMBL" id="CAG9808663.1"/>
    </source>
</evidence>
<reference evidence="4" key="1">
    <citation type="submission" date="2022-01" db="EMBL/GenBank/DDBJ databases">
        <authorList>
            <person name="King R."/>
        </authorList>
    </citation>
    <scope>NUCLEOTIDE SEQUENCE</scope>
</reference>
<name>A0A9N9S2M9_9DIPT</name>
<keyword evidence="2" id="KW-0067">ATP-binding</keyword>
<dbReference type="PANTHER" id="PTHR24347">
    <property type="entry name" value="SERINE/THREONINE-PROTEIN KINASE"/>
    <property type="match status" value="1"/>
</dbReference>
<dbReference type="SUPFAM" id="SSF49879">
    <property type="entry name" value="SMAD/FHA domain"/>
    <property type="match status" value="1"/>
</dbReference>
<dbReference type="Gene3D" id="2.60.200.20">
    <property type="match status" value="1"/>
</dbReference>
<evidence type="ECO:0000256" key="2">
    <source>
        <dbReference type="ARBA" id="ARBA00022840"/>
    </source>
</evidence>
<dbReference type="OrthoDB" id="40902at2759"/>
<dbReference type="SMART" id="SM00220">
    <property type="entry name" value="S_TKc"/>
    <property type="match status" value="1"/>
</dbReference>
<dbReference type="Proteomes" id="UP001153620">
    <property type="component" value="Chromosome 3"/>
</dbReference>
<protein>
    <recommendedName>
        <fullName evidence="3">Protein kinase domain-containing protein</fullName>
    </recommendedName>
</protein>
<dbReference type="InterPro" id="IPR008984">
    <property type="entry name" value="SMAD_FHA_dom_sf"/>
</dbReference>
<dbReference type="GO" id="GO:0004672">
    <property type="term" value="F:protein kinase activity"/>
    <property type="evidence" value="ECO:0007669"/>
    <property type="project" value="InterPro"/>
</dbReference>
<reference evidence="4" key="2">
    <citation type="submission" date="2022-10" db="EMBL/GenBank/DDBJ databases">
        <authorList>
            <consortium name="ENA_rothamsted_submissions"/>
            <consortium name="culmorum"/>
            <person name="King R."/>
        </authorList>
    </citation>
    <scope>NUCLEOTIDE SEQUENCE</scope>
</reference>
<sequence>MDGNNMKVADTQPMDSQLTQSQQYYTCEDYDSNWATLKDVNGDYFLLKAEKTYFGREPYANKDMKDENYIFDDKKMKRSVYDRISKNHFIIERKKEPDSKKDCEPAVITCTGRNGIYVGKSSKMKPEDKRIIKDGDWIFLSPGVKLFQFTYTKCEEGNIEKSCEIHSGFYIGEVVGTGACGQVRKLYGLIPSTGENNTTIFNVYAVKCVNKPKESLSKDTEEAYNALLNEVTIMEKINHAHVLSLFKVYESTQQLLLVFPFMKGGDLLSKIIQQPHKCLSEDDAKYFFLQLISGLKYLHSKGVTHRDIKPENILLSDRTDSPLLSIADFGLSKMNDTMKTQCGTEVYVAPEILKKRSHYTNAVDIWSSGVFLYAMLTGRMPFTKTHHQSLRDHILSGKYEFLPPHIWNRMPTAKNIINFMLQVNAKNRMTAHQLLDHRWLKDEKVRQRLERAYGANNVNIIDYMDDGTDELEKTLVNVSIHEDENPPKRQRLR</sequence>
<dbReference type="GO" id="GO:0005524">
    <property type="term" value="F:ATP binding"/>
    <property type="evidence" value="ECO:0007669"/>
    <property type="project" value="UniProtKB-KW"/>
</dbReference>
<evidence type="ECO:0000313" key="5">
    <source>
        <dbReference type="Proteomes" id="UP001153620"/>
    </source>
</evidence>
<keyword evidence="5" id="KW-1185">Reference proteome</keyword>
<dbReference type="InterPro" id="IPR011009">
    <property type="entry name" value="Kinase-like_dom_sf"/>
</dbReference>
<keyword evidence="1" id="KW-0547">Nucleotide-binding</keyword>
<dbReference type="PROSITE" id="PS50011">
    <property type="entry name" value="PROTEIN_KINASE_DOM"/>
    <property type="match status" value="1"/>
</dbReference>
<dbReference type="AlphaFoldDB" id="A0A9N9S2M9"/>
<dbReference type="PROSITE" id="PS00108">
    <property type="entry name" value="PROTEIN_KINASE_ST"/>
    <property type="match status" value="1"/>
</dbReference>
<dbReference type="InterPro" id="IPR000719">
    <property type="entry name" value="Prot_kinase_dom"/>
</dbReference>
<evidence type="ECO:0000259" key="3">
    <source>
        <dbReference type="PROSITE" id="PS50011"/>
    </source>
</evidence>
<feature type="domain" description="Protein kinase" evidence="3">
    <location>
        <begin position="169"/>
        <end position="440"/>
    </location>
</feature>